<dbReference type="AlphaFoldDB" id="A0AAU9KI06"/>
<name>A0AAU9KI06_9CILI</name>
<evidence type="ECO:0000313" key="4">
    <source>
        <dbReference type="Proteomes" id="UP001162131"/>
    </source>
</evidence>
<evidence type="ECO:0000256" key="2">
    <source>
        <dbReference type="SAM" id="MobiDB-lite"/>
    </source>
</evidence>
<dbReference type="PANTHER" id="PTHR23035:SF2">
    <property type="entry name" value="KIAA1430 HOMOLOGUE"/>
    <property type="match status" value="1"/>
</dbReference>
<keyword evidence="4" id="KW-1185">Reference proteome</keyword>
<dbReference type="Pfam" id="PF13879">
    <property type="entry name" value="Hmw_CFAP97"/>
    <property type="match status" value="1"/>
</dbReference>
<organism evidence="3 4">
    <name type="scientific">Blepharisma stoltei</name>
    <dbReference type="NCBI Taxonomy" id="1481888"/>
    <lineage>
        <taxon>Eukaryota</taxon>
        <taxon>Sar</taxon>
        <taxon>Alveolata</taxon>
        <taxon>Ciliophora</taxon>
        <taxon>Postciliodesmatophora</taxon>
        <taxon>Heterotrichea</taxon>
        <taxon>Heterotrichida</taxon>
        <taxon>Blepharismidae</taxon>
        <taxon>Blepharisma</taxon>
    </lineage>
</organism>
<dbReference type="EMBL" id="CAJZBQ010000057">
    <property type="protein sequence ID" value="CAG9333642.1"/>
    <property type="molecule type" value="Genomic_DNA"/>
</dbReference>
<evidence type="ECO:0000256" key="1">
    <source>
        <dbReference type="ARBA" id="ARBA00008315"/>
    </source>
</evidence>
<dbReference type="PANTHER" id="PTHR23035">
    <property type="entry name" value="CILIA- AND FLAGELLA-ASSOCIATED PROTEIN 97-RELATED"/>
    <property type="match status" value="1"/>
</dbReference>
<feature type="region of interest" description="Disordered" evidence="2">
    <location>
        <begin position="164"/>
        <end position="191"/>
    </location>
</feature>
<dbReference type="InterPro" id="IPR038791">
    <property type="entry name" value="Cfap97/Hemingway"/>
</dbReference>
<dbReference type="Proteomes" id="UP001162131">
    <property type="component" value="Unassembled WGS sequence"/>
</dbReference>
<protein>
    <submittedName>
        <fullName evidence="3">Uncharacterized protein</fullName>
    </submittedName>
</protein>
<feature type="region of interest" description="Disordered" evidence="2">
    <location>
        <begin position="203"/>
        <end position="231"/>
    </location>
</feature>
<accession>A0AAU9KI06</accession>
<evidence type="ECO:0000313" key="3">
    <source>
        <dbReference type="EMBL" id="CAG9333642.1"/>
    </source>
</evidence>
<gene>
    <name evidence="3" type="ORF">BSTOLATCC_MIC59459</name>
</gene>
<reference evidence="3" key="1">
    <citation type="submission" date="2021-09" db="EMBL/GenBank/DDBJ databases">
        <authorList>
            <consortium name="AG Swart"/>
            <person name="Singh M."/>
            <person name="Singh A."/>
            <person name="Seah K."/>
            <person name="Emmerich C."/>
        </authorList>
    </citation>
    <scope>NUCLEOTIDE SEQUENCE</scope>
    <source>
        <strain evidence="3">ATCC30299</strain>
    </source>
</reference>
<comment type="caution">
    <text evidence="3">The sequence shown here is derived from an EMBL/GenBank/DDBJ whole genome shotgun (WGS) entry which is preliminary data.</text>
</comment>
<comment type="similarity">
    <text evidence="1">Belongs to the CFAP97 family.</text>
</comment>
<dbReference type="InterPro" id="IPR029488">
    <property type="entry name" value="Hmw/CFAP97"/>
</dbReference>
<proteinExistence type="inferred from homology"/>
<sequence>MRSANITPSSLWDREQAFIRHKKRLKHIKSHHSTRLDNSPPTTQNLVPPIQRAHIFLDLEHSKAIQKDNDELLQRLNCISNRKPKYCIYNDLQSPIKSLNFPARKKEAERIFFENFAFLKRITGKSPSLSVKKFDEEYEQSRKYKKTLSRISHIERAASLGKTGLLPPIAEDGTQTRTTQEKFNPKKKSLSMNEIEIQEITKNFKKAHENPIKTTNLSDREIEESDNRNKN</sequence>